<name>A0A0C2J0I0_9PEZI</name>
<protein>
    <submittedName>
        <fullName evidence="3">Uncharacterized protein</fullName>
    </submittedName>
</protein>
<reference evidence="3 4" key="1">
    <citation type="journal article" date="2014" name="BMC Genomics">
        <title>Comparative genomics of the major fungal agents of human and animal Sporotrichosis: Sporothrix schenckii and Sporothrix brasiliensis.</title>
        <authorList>
            <person name="Teixeira M.M."/>
            <person name="de Almeida L.G."/>
            <person name="Kubitschek-Barreira P."/>
            <person name="Alves F.L."/>
            <person name="Kioshima E.S."/>
            <person name="Abadio A.K."/>
            <person name="Fernandes L."/>
            <person name="Derengowski L.S."/>
            <person name="Ferreira K.S."/>
            <person name="Souza R.C."/>
            <person name="Ruiz J.C."/>
            <person name="de Andrade N.C."/>
            <person name="Paes H.C."/>
            <person name="Nicola A.M."/>
            <person name="Albuquerque P."/>
            <person name="Gerber A.L."/>
            <person name="Martins V.P."/>
            <person name="Peconick L.D."/>
            <person name="Neto A.V."/>
            <person name="Chaucanez C.B."/>
            <person name="Silva P.A."/>
            <person name="Cunha O.L."/>
            <person name="de Oliveira F.F."/>
            <person name="dos Santos T.C."/>
            <person name="Barros A.L."/>
            <person name="Soares M.A."/>
            <person name="de Oliveira L.M."/>
            <person name="Marini M.M."/>
            <person name="Villalobos-Duno H."/>
            <person name="Cunha M.M."/>
            <person name="de Hoog S."/>
            <person name="da Silveira J.F."/>
            <person name="Henrissat B."/>
            <person name="Nino-Vega G.A."/>
            <person name="Cisalpino P.S."/>
            <person name="Mora-Montes H.M."/>
            <person name="Almeida S.R."/>
            <person name="Stajich J.E."/>
            <person name="Lopes-Bezerra L.M."/>
            <person name="Vasconcelos A.T."/>
            <person name="Felipe M.S."/>
        </authorList>
    </citation>
    <scope>NUCLEOTIDE SEQUENCE [LARGE SCALE GENOMIC DNA]</scope>
    <source>
        <strain evidence="3 4">5110</strain>
    </source>
</reference>
<feature type="compositionally biased region" description="Polar residues" evidence="1">
    <location>
        <begin position="239"/>
        <end position="251"/>
    </location>
</feature>
<dbReference type="HOGENOM" id="CLU_1107715_0_0_1"/>
<feature type="signal peptide" evidence="2">
    <location>
        <begin position="1"/>
        <end position="32"/>
    </location>
</feature>
<evidence type="ECO:0000256" key="2">
    <source>
        <dbReference type="SAM" id="SignalP"/>
    </source>
</evidence>
<feature type="region of interest" description="Disordered" evidence="1">
    <location>
        <begin position="218"/>
        <end position="251"/>
    </location>
</feature>
<dbReference type="OrthoDB" id="5272418at2759"/>
<evidence type="ECO:0000313" key="4">
    <source>
        <dbReference type="Proteomes" id="UP000031575"/>
    </source>
</evidence>
<accession>A0A0C2J0I0</accession>
<evidence type="ECO:0000313" key="3">
    <source>
        <dbReference type="EMBL" id="KIH92500.1"/>
    </source>
</evidence>
<dbReference type="AlphaFoldDB" id="A0A0C2J0I0"/>
<evidence type="ECO:0000256" key="1">
    <source>
        <dbReference type="SAM" id="MobiDB-lite"/>
    </source>
</evidence>
<comment type="caution">
    <text evidence="3">The sequence shown here is derived from an EMBL/GenBank/DDBJ whole genome shotgun (WGS) entry which is preliminary data.</text>
</comment>
<dbReference type="EMBL" id="AWTV01000006">
    <property type="protein sequence ID" value="KIH92500.1"/>
    <property type="molecule type" value="Genomic_DNA"/>
</dbReference>
<dbReference type="GeneID" id="63676411"/>
<proteinExistence type="predicted"/>
<keyword evidence="4" id="KW-1185">Reference proteome</keyword>
<gene>
    <name evidence="3" type="ORF">SPBR_03187</name>
</gene>
<feature type="chain" id="PRO_5002150952" evidence="2">
    <location>
        <begin position="33"/>
        <end position="251"/>
    </location>
</feature>
<organism evidence="3 4">
    <name type="scientific">Sporothrix brasiliensis 5110</name>
    <dbReference type="NCBI Taxonomy" id="1398154"/>
    <lineage>
        <taxon>Eukaryota</taxon>
        <taxon>Fungi</taxon>
        <taxon>Dikarya</taxon>
        <taxon>Ascomycota</taxon>
        <taxon>Pezizomycotina</taxon>
        <taxon>Sordariomycetes</taxon>
        <taxon>Sordariomycetidae</taxon>
        <taxon>Ophiostomatales</taxon>
        <taxon>Ophiostomataceae</taxon>
        <taxon>Sporothrix</taxon>
    </lineage>
</organism>
<dbReference type="RefSeq" id="XP_040620510.1">
    <property type="nucleotide sequence ID" value="XM_040761490.1"/>
</dbReference>
<sequence>MTLRRSQYHHHALISLLILAILVLSLLATTLASLSTRPWTSPSATIKRLFHNSASINGLRHHHDHGLQPRQLTVDPPSGGLPAPGPINATNIGHGPGGPLLDGPYTYYCGVFNTGMPATIRAGAMSLRAINMTYSLQPGACQRVYCYDTTAVYVCNSNSDDGVAPNVTMTGYGVGWMADRLSLLCCDSHHAASAQLFHPTAGWNTVVGYGNCRHDPAEPPSSFGTSNGGVNGYCIPSESRPSPGTGSGAET</sequence>
<dbReference type="Proteomes" id="UP000031575">
    <property type="component" value="Unassembled WGS sequence"/>
</dbReference>
<dbReference type="VEuPathDB" id="FungiDB:SPBR_03187"/>
<keyword evidence="2" id="KW-0732">Signal</keyword>